<sequence length="117" mass="13430">MSDIYITFGYSIVGLIILIPTIYHFLKKKRSHKDFYFVVISCSAFLLLAFYLFTISVIDIFNFHQGNFSIAEGNCEIHYFEPSARGEGRYDISIGDLLLSANIDDFSYLKEETISCI</sequence>
<dbReference type="OrthoDB" id="2455995at2"/>
<feature type="transmembrane region" description="Helical" evidence="1">
    <location>
        <begin position="35"/>
        <end position="58"/>
    </location>
</feature>
<keyword evidence="1" id="KW-0472">Membrane</keyword>
<dbReference type="AlphaFoldDB" id="A0A433RPJ6"/>
<evidence type="ECO:0000313" key="3">
    <source>
        <dbReference type="Proteomes" id="UP000288623"/>
    </source>
</evidence>
<gene>
    <name evidence="2" type="ORF">QI30_18370</name>
</gene>
<evidence type="ECO:0000313" key="2">
    <source>
        <dbReference type="EMBL" id="RUS51959.1"/>
    </source>
</evidence>
<keyword evidence="1" id="KW-0812">Transmembrane</keyword>
<accession>A0A433RPJ6</accession>
<comment type="caution">
    <text evidence="2">The sequence shown here is derived from an EMBL/GenBank/DDBJ whole genome shotgun (WGS) entry which is preliminary data.</text>
</comment>
<dbReference type="EMBL" id="JTFC01000044">
    <property type="protein sequence ID" value="RUS51959.1"/>
    <property type="molecule type" value="Genomic_DNA"/>
</dbReference>
<dbReference type="Proteomes" id="UP000288623">
    <property type="component" value="Unassembled WGS sequence"/>
</dbReference>
<reference evidence="2 3" key="1">
    <citation type="submission" date="2014-11" db="EMBL/GenBank/DDBJ databases">
        <title>Genome sequence and analysis of novel Kurthia sp.</title>
        <authorList>
            <person name="Lawson J.N."/>
            <person name="Gonzalez J.E."/>
            <person name="Rinauldi L."/>
            <person name="Xuan Z."/>
            <person name="Firman A."/>
            <person name="Shaddox L."/>
            <person name="Trudeau A."/>
            <person name="Shah S."/>
            <person name="Reiman D."/>
        </authorList>
    </citation>
    <scope>NUCLEOTIDE SEQUENCE [LARGE SCALE GENOMIC DNA]</scope>
    <source>
        <strain evidence="2 3">3B1D</strain>
    </source>
</reference>
<feature type="transmembrane region" description="Helical" evidence="1">
    <location>
        <begin position="6"/>
        <end position="26"/>
    </location>
</feature>
<protein>
    <submittedName>
        <fullName evidence="2">Uncharacterized protein</fullName>
    </submittedName>
</protein>
<evidence type="ECO:0000256" key="1">
    <source>
        <dbReference type="SAM" id="Phobius"/>
    </source>
</evidence>
<keyword evidence="1" id="KW-1133">Transmembrane helix</keyword>
<keyword evidence="3" id="KW-1185">Reference proteome</keyword>
<name>A0A433RPJ6_9BACL</name>
<organism evidence="2 3">
    <name type="scientific">Candidatus Kurthia intestinigallinarum</name>
    <dbReference type="NCBI Taxonomy" id="1562256"/>
    <lineage>
        <taxon>Bacteria</taxon>
        <taxon>Bacillati</taxon>
        <taxon>Bacillota</taxon>
        <taxon>Bacilli</taxon>
        <taxon>Bacillales</taxon>
        <taxon>Caryophanaceae</taxon>
        <taxon>Kurthia</taxon>
    </lineage>
</organism>
<dbReference type="RefSeq" id="WP_126992050.1">
    <property type="nucleotide sequence ID" value="NZ_JTFC01000044.1"/>
</dbReference>
<proteinExistence type="predicted"/>